<dbReference type="OrthoDB" id="2434995at2759"/>
<dbReference type="PANTHER" id="PTHR23210:SF26">
    <property type="entry name" value="ACTIVATING TRANSCRIPTION FACTOR 7-INTERACTING PROTEIN 1"/>
    <property type="match status" value="1"/>
</dbReference>
<dbReference type="Pfam" id="PF16794">
    <property type="entry name" value="fn3_4"/>
    <property type="match status" value="1"/>
</dbReference>
<protein>
    <recommendedName>
        <fullName evidence="2">Activating transcription factor 7-interacting protein Fn3 domain-containing protein</fullName>
    </recommendedName>
</protein>
<dbReference type="EMBL" id="VYZN01000079">
    <property type="protein sequence ID" value="KAE9523566.1"/>
    <property type="molecule type" value="Genomic_DNA"/>
</dbReference>
<feature type="compositionally biased region" description="Polar residues" evidence="1">
    <location>
        <begin position="1"/>
        <end position="16"/>
    </location>
</feature>
<dbReference type="AlphaFoldDB" id="A0A6G0SYW1"/>
<dbReference type="InterPro" id="IPR026085">
    <property type="entry name" value="ATF7-int"/>
</dbReference>
<comment type="caution">
    <text evidence="3">The sequence shown here is derived from an EMBL/GenBank/DDBJ whole genome shotgun (WGS) entry which is preliminary data.</text>
</comment>
<gene>
    <name evidence="3" type="ORF">AGLY_016118</name>
</gene>
<dbReference type="GO" id="GO:0003712">
    <property type="term" value="F:transcription coregulator activity"/>
    <property type="evidence" value="ECO:0007669"/>
    <property type="project" value="TreeGrafter"/>
</dbReference>
<feature type="compositionally biased region" description="Basic and acidic residues" evidence="1">
    <location>
        <begin position="87"/>
        <end position="98"/>
    </location>
</feature>
<evidence type="ECO:0000313" key="4">
    <source>
        <dbReference type="Proteomes" id="UP000475862"/>
    </source>
</evidence>
<feature type="region of interest" description="Disordered" evidence="1">
    <location>
        <begin position="1"/>
        <end position="98"/>
    </location>
</feature>
<accession>A0A6G0SYW1</accession>
<dbReference type="GO" id="GO:0006355">
    <property type="term" value="P:regulation of DNA-templated transcription"/>
    <property type="evidence" value="ECO:0007669"/>
    <property type="project" value="TreeGrafter"/>
</dbReference>
<reference evidence="3 4" key="1">
    <citation type="submission" date="2019-08" db="EMBL/GenBank/DDBJ databases">
        <title>The genome of the soybean aphid Biotype 1, its phylome, world population structure and adaptation to the North American continent.</title>
        <authorList>
            <person name="Giordano R."/>
            <person name="Donthu R.K."/>
            <person name="Hernandez A.G."/>
            <person name="Wright C.L."/>
            <person name="Zimin A.V."/>
        </authorList>
    </citation>
    <scope>NUCLEOTIDE SEQUENCE [LARGE SCALE GENOMIC DNA]</scope>
    <source>
        <tissue evidence="3">Whole aphids</tissue>
    </source>
</reference>
<evidence type="ECO:0000313" key="3">
    <source>
        <dbReference type="EMBL" id="KAE9523566.1"/>
    </source>
</evidence>
<dbReference type="GO" id="GO:0005634">
    <property type="term" value="C:nucleus"/>
    <property type="evidence" value="ECO:0007669"/>
    <property type="project" value="TreeGrafter"/>
</dbReference>
<dbReference type="GO" id="GO:0005667">
    <property type="term" value="C:transcription regulator complex"/>
    <property type="evidence" value="ECO:0007669"/>
    <property type="project" value="TreeGrafter"/>
</dbReference>
<dbReference type="InterPro" id="IPR056565">
    <property type="entry name" value="Fn3_ATF7IP"/>
</dbReference>
<keyword evidence="4" id="KW-1185">Reference proteome</keyword>
<feature type="compositionally biased region" description="Basic and acidic residues" evidence="1">
    <location>
        <begin position="64"/>
        <end position="79"/>
    </location>
</feature>
<dbReference type="PANTHER" id="PTHR23210">
    <property type="entry name" value="ACTIVATING TRANSCRIPTION FACTOR 7 INTERACTING PROTEIN"/>
    <property type="match status" value="1"/>
</dbReference>
<feature type="compositionally biased region" description="Polar residues" evidence="1">
    <location>
        <begin position="40"/>
        <end position="52"/>
    </location>
</feature>
<feature type="domain" description="Activating transcription factor 7-interacting protein Fn3" evidence="2">
    <location>
        <begin position="766"/>
        <end position="869"/>
    </location>
</feature>
<sequence>MPGETTNDISEQQVSTVKEHLPKQSKSDLSNNKLPDDVPTESTSNPPINELTNGLKRSLPDGVDNDRDSDMKKKIRLVDTSEDELEVTSKDDTGKDDSEKDHIEMLIQRVDQITESLETTIGIESNISDDTHNLNCETNVSLKMVNHNGNSGLDDKPCMENSSDKNTLCTDVSKDIEDKPTDTSNINNNCKFIGNSEETEKNGKNKLVEKDIITSNGISDLNRSSSSDNLVIIENDDHENVNCVVNDSPIAEKISTTVNDSTVTEHNLNNSHSKISNIKNIVYSKTNGVELVPVIENNIQSAIKGTEETRTIESDDSEIDVPTNFNNQDFEVVDSDSSSDISLSDLTDLPDNINNIIQGVRQMSKESFPHLLQLFSNKELTYDQFDSLCTQKIIEMMTERLYWGKDRAELQLLKEREKHWRSKYISLNRQFKEIKTIVNLHKLDLKTNEHAKPHIITRTVGLQAVLFPKKANEGSVKLPKSAIPMSKPEDNPVNIISDDEDDVIIESASMKPSTSKIENSTPKKQIYPSINKSKSPVVSPPKTVPIVPAAKSLNLTNDTLTIDLTGNDDVTDASNVFNLEEQISPFKVLHRQSPGILPAQVGTSNRTAVSNKDTISPKPTNLKPYILEVSRVDPVLVQPCTVAYTTQRVPISNISGTLQPIPTVPYTPRQITVSQLSASLKPLTSTSYTACQLPTSSRMSGSLPQASPGTTFTACRLPISIHAIPAINVGPQLSRPPPPPAIPILEHPAPLPPIPNQRSLPSWKKLPPAPKVSLSKTVESSRIPQALVLSWNMTMNRLIADVVSYQIYAYQEVPNQPPKAELWKKIGDVNALPLPMACSLTQFSSGEKYHFAVRAVDVYSRIGPFSLPQSTT</sequence>
<organism evidence="3 4">
    <name type="scientific">Aphis glycines</name>
    <name type="common">Soybean aphid</name>
    <dbReference type="NCBI Taxonomy" id="307491"/>
    <lineage>
        <taxon>Eukaryota</taxon>
        <taxon>Metazoa</taxon>
        <taxon>Ecdysozoa</taxon>
        <taxon>Arthropoda</taxon>
        <taxon>Hexapoda</taxon>
        <taxon>Insecta</taxon>
        <taxon>Pterygota</taxon>
        <taxon>Neoptera</taxon>
        <taxon>Paraneoptera</taxon>
        <taxon>Hemiptera</taxon>
        <taxon>Sternorrhyncha</taxon>
        <taxon>Aphidomorpha</taxon>
        <taxon>Aphidoidea</taxon>
        <taxon>Aphididae</taxon>
        <taxon>Aphidini</taxon>
        <taxon>Aphis</taxon>
        <taxon>Aphis</taxon>
    </lineage>
</organism>
<evidence type="ECO:0000256" key="1">
    <source>
        <dbReference type="SAM" id="MobiDB-lite"/>
    </source>
</evidence>
<proteinExistence type="predicted"/>
<evidence type="ECO:0000259" key="2">
    <source>
        <dbReference type="Pfam" id="PF16794"/>
    </source>
</evidence>
<name>A0A6G0SYW1_APHGL</name>
<dbReference type="Proteomes" id="UP000475862">
    <property type="component" value="Unassembled WGS sequence"/>
</dbReference>
<feature type="compositionally biased region" description="Basic and acidic residues" evidence="1">
    <location>
        <begin position="17"/>
        <end position="26"/>
    </location>
</feature>